<evidence type="ECO:0000256" key="2">
    <source>
        <dbReference type="ARBA" id="ARBA00007658"/>
    </source>
</evidence>
<comment type="subcellular location">
    <subcellularLocation>
        <location evidence="1">Endoplasmic reticulum</location>
    </subcellularLocation>
</comment>
<comment type="similarity">
    <text evidence="2 5">Belongs to the glycosyl hydrolase 47 family.</text>
</comment>
<dbReference type="Pfam" id="PF01532">
    <property type="entry name" value="Glyco_hydro_47"/>
    <property type="match status" value="1"/>
</dbReference>
<comment type="caution">
    <text evidence="7">The sequence shown here is derived from an EMBL/GenBank/DDBJ whole genome shotgun (WGS) entry which is preliminary data.</text>
</comment>
<evidence type="ECO:0000256" key="3">
    <source>
        <dbReference type="ARBA" id="ARBA00022824"/>
    </source>
</evidence>
<protein>
    <recommendedName>
        <fullName evidence="5">alpha-1,2-Mannosidase</fullName>
        <ecNumber evidence="5">3.2.1.-</ecNumber>
    </recommendedName>
</protein>
<name>A0ABP0GQ14_CLALP</name>
<reference evidence="7 8" key="1">
    <citation type="submission" date="2024-02" db="EMBL/GenBank/DDBJ databases">
        <authorList>
            <person name="Daric V."/>
            <person name="Darras S."/>
        </authorList>
    </citation>
    <scope>NUCLEOTIDE SEQUENCE [LARGE SCALE GENOMIC DNA]</scope>
</reference>
<keyword evidence="5" id="KW-0326">Glycosidase</keyword>
<evidence type="ECO:0000256" key="1">
    <source>
        <dbReference type="ARBA" id="ARBA00004240"/>
    </source>
</evidence>
<keyword evidence="8" id="KW-1185">Reference proteome</keyword>
<keyword evidence="5" id="KW-0378">Hydrolase</keyword>
<accession>A0ABP0GQ14</accession>
<dbReference type="InterPro" id="IPR012341">
    <property type="entry name" value="6hp_glycosidase-like_sf"/>
</dbReference>
<dbReference type="InterPro" id="IPR001382">
    <property type="entry name" value="Glyco_hydro_47"/>
</dbReference>
<dbReference type="EMBL" id="CAWYQH010000141">
    <property type="protein sequence ID" value="CAK8693848.1"/>
    <property type="molecule type" value="Genomic_DNA"/>
</dbReference>
<evidence type="ECO:0000313" key="7">
    <source>
        <dbReference type="EMBL" id="CAK8693848.1"/>
    </source>
</evidence>
<dbReference type="InterPro" id="IPR036026">
    <property type="entry name" value="Seven-hairpin_glycosidases"/>
</dbReference>
<dbReference type="Gene3D" id="1.50.10.10">
    <property type="match status" value="1"/>
</dbReference>
<evidence type="ECO:0000313" key="8">
    <source>
        <dbReference type="Proteomes" id="UP001642483"/>
    </source>
</evidence>
<dbReference type="PANTHER" id="PTHR45679">
    <property type="entry name" value="ER DEGRADATION-ENHANCING ALPHA-MANNOSIDASE-LIKE PROTEIN 2"/>
    <property type="match status" value="1"/>
</dbReference>
<feature type="signal peptide" evidence="6">
    <location>
        <begin position="1"/>
        <end position="18"/>
    </location>
</feature>
<dbReference type="EC" id="3.2.1.-" evidence="5"/>
<keyword evidence="6" id="KW-0732">Signal</keyword>
<dbReference type="PANTHER" id="PTHR45679:SF6">
    <property type="entry name" value="ER DEGRADATION-ENHANCING ALPHA-MANNOSIDASE-LIKE PROTEIN 2"/>
    <property type="match status" value="1"/>
</dbReference>
<keyword evidence="3" id="KW-0256">Endoplasmic reticulum</keyword>
<evidence type="ECO:0000256" key="6">
    <source>
        <dbReference type="SAM" id="SignalP"/>
    </source>
</evidence>
<sequence length="560" mass="63055">MSLKSFILSGLLVSIATASLDLSSLRDQVKAIFYHAYNGYLDHAFPYDELRPLSCDGIDTWGSYSLTLVDALDTLAVLGNQSEFQRVSEILIDRLDFNVDLNVSVFETNIRVVGGLLSAHLMAQKVGVDVDEKWPCDGPLLKLAVDLARRLLPAFNTRTGMPYGTVNLKRGVDPNETPITCTAGVGTFIVEFATISRLTGDQVFEKVALRALKALHSRRSKIGLVGNHIDVQSGRWTALDSGVGAAVDSYFEYLVKGAILLDKPELMEMFKEYISPIEKHIKHGDWYMWVNMDSGSVTQAMHQSLDAFWPGLQTLYGDADSAYKTLLNYYSVWRKYGATPEFYSIPHAAPYTNREGYPLRPELIESTMYMYRVNKDPMLLEFGNSAMHSINVTSRTECGFASIKDVQDHTLDNRMESFFLAETIKYLYLLFDPGNPLLSTMKGATIRRFKNGEECLLGAGGFVFNTEAHPMDVSSLHCCDTMRKEMQKSEIYKILQDYDPEDIFQVSNLTRDLNPGPFTKTSRNNNQHKEGFNISAQPMSCSRQPFHMRLSKYGQIFTDD</sequence>
<evidence type="ECO:0000256" key="4">
    <source>
        <dbReference type="ARBA" id="ARBA00023180"/>
    </source>
</evidence>
<evidence type="ECO:0000256" key="5">
    <source>
        <dbReference type="RuleBase" id="RU361193"/>
    </source>
</evidence>
<keyword evidence="4" id="KW-0325">Glycoprotein</keyword>
<dbReference type="Proteomes" id="UP001642483">
    <property type="component" value="Unassembled WGS sequence"/>
</dbReference>
<organism evidence="7 8">
    <name type="scientific">Clavelina lepadiformis</name>
    <name type="common">Light-bulb sea squirt</name>
    <name type="synonym">Ascidia lepadiformis</name>
    <dbReference type="NCBI Taxonomy" id="159417"/>
    <lineage>
        <taxon>Eukaryota</taxon>
        <taxon>Metazoa</taxon>
        <taxon>Chordata</taxon>
        <taxon>Tunicata</taxon>
        <taxon>Ascidiacea</taxon>
        <taxon>Aplousobranchia</taxon>
        <taxon>Clavelinidae</taxon>
        <taxon>Clavelina</taxon>
    </lineage>
</organism>
<feature type="chain" id="PRO_5046216834" description="alpha-1,2-Mannosidase" evidence="6">
    <location>
        <begin position="19"/>
        <end position="560"/>
    </location>
</feature>
<proteinExistence type="inferred from homology"/>
<dbReference type="PRINTS" id="PR00747">
    <property type="entry name" value="GLYHDRLASE47"/>
</dbReference>
<dbReference type="InterPro" id="IPR044674">
    <property type="entry name" value="EDEM1/2/3"/>
</dbReference>
<dbReference type="SUPFAM" id="SSF48225">
    <property type="entry name" value="Seven-hairpin glycosidases"/>
    <property type="match status" value="1"/>
</dbReference>
<gene>
    <name evidence="7" type="ORF">CVLEPA_LOCUS27139</name>
</gene>